<organism evidence="2 3">
    <name type="scientific">Reticulomyxa filosa</name>
    <dbReference type="NCBI Taxonomy" id="46433"/>
    <lineage>
        <taxon>Eukaryota</taxon>
        <taxon>Sar</taxon>
        <taxon>Rhizaria</taxon>
        <taxon>Retaria</taxon>
        <taxon>Foraminifera</taxon>
        <taxon>Monothalamids</taxon>
        <taxon>Reticulomyxidae</taxon>
        <taxon>Reticulomyxa</taxon>
    </lineage>
</organism>
<protein>
    <submittedName>
        <fullName evidence="2">Uncharacterized protein</fullName>
    </submittedName>
</protein>
<evidence type="ECO:0000313" key="3">
    <source>
        <dbReference type="Proteomes" id="UP000023152"/>
    </source>
</evidence>
<evidence type="ECO:0000256" key="1">
    <source>
        <dbReference type="SAM" id="MobiDB-lite"/>
    </source>
</evidence>
<sequence>MKKKFRFTEYISFLKSYVTKIFPKTSYVIFLQEPDMIKSSSVDDTGLKKSGDGSNDKALNDKANAPTRADVLKEETYSEELPISPLVLFDQQANCPAAFGLTLNQPQQEIVTQPFAFVNSLDTIKEQKSTNKTDRGLRTIYIADRQKTLQRKKIGNEGIMEIKSTANSKNITYTQFRSMQEINKIEITSSKSTTKEDSDKYFNLSSVQEKGLISNGVAKQYRCEYCVVPKFFANVLF</sequence>
<reference evidence="2 3" key="1">
    <citation type="journal article" date="2013" name="Curr. Biol.">
        <title>The Genome of the Foraminiferan Reticulomyxa filosa.</title>
        <authorList>
            <person name="Glockner G."/>
            <person name="Hulsmann N."/>
            <person name="Schleicher M."/>
            <person name="Noegel A.A."/>
            <person name="Eichinger L."/>
            <person name="Gallinger C."/>
            <person name="Pawlowski J."/>
            <person name="Sierra R."/>
            <person name="Euteneuer U."/>
            <person name="Pillet L."/>
            <person name="Moustafa A."/>
            <person name="Platzer M."/>
            <person name="Groth M."/>
            <person name="Szafranski K."/>
            <person name="Schliwa M."/>
        </authorList>
    </citation>
    <scope>NUCLEOTIDE SEQUENCE [LARGE SCALE GENOMIC DNA]</scope>
</reference>
<accession>X6N9K4</accession>
<gene>
    <name evidence="2" type="ORF">RFI_14590</name>
</gene>
<name>X6N9K4_RETFI</name>
<comment type="caution">
    <text evidence="2">The sequence shown here is derived from an EMBL/GenBank/DDBJ whole genome shotgun (WGS) entry which is preliminary data.</text>
</comment>
<keyword evidence="3" id="KW-1185">Reference proteome</keyword>
<dbReference type="Proteomes" id="UP000023152">
    <property type="component" value="Unassembled WGS sequence"/>
</dbReference>
<proteinExistence type="predicted"/>
<evidence type="ECO:0000313" key="2">
    <source>
        <dbReference type="EMBL" id="ETO22603.1"/>
    </source>
</evidence>
<feature type="compositionally biased region" description="Basic and acidic residues" evidence="1">
    <location>
        <begin position="45"/>
        <end position="60"/>
    </location>
</feature>
<dbReference type="AlphaFoldDB" id="X6N9K4"/>
<feature type="region of interest" description="Disordered" evidence="1">
    <location>
        <begin position="40"/>
        <end position="64"/>
    </location>
</feature>
<dbReference type="EMBL" id="ASPP01010604">
    <property type="protein sequence ID" value="ETO22603.1"/>
    <property type="molecule type" value="Genomic_DNA"/>
</dbReference>